<feature type="compositionally biased region" description="Basic and acidic residues" evidence="4">
    <location>
        <begin position="1"/>
        <end position="16"/>
    </location>
</feature>
<name>T1G5P8_HELRO</name>
<dbReference type="Proteomes" id="UP000015101">
    <property type="component" value="Unassembled WGS sequence"/>
</dbReference>
<dbReference type="CDD" id="cd23163">
    <property type="entry name" value="Prefoldin_2"/>
    <property type="match status" value="1"/>
</dbReference>
<dbReference type="GeneID" id="20216395"/>
<dbReference type="GO" id="GO:0016272">
    <property type="term" value="C:prefoldin complex"/>
    <property type="evidence" value="ECO:0007669"/>
    <property type="project" value="InterPro"/>
</dbReference>
<dbReference type="PANTHER" id="PTHR13303">
    <property type="entry name" value="PREFOLDIN SUBUNIT 2"/>
    <property type="match status" value="1"/>
</dbReference>
<comment type="similarity">
    <text evidence="1">Belongs to the prefoldin subunit beta family.</text>
</comment>
<comment type="function">
    <text evidence="3">Binds specifically to cytosolic chaperonin (c-CPN) and transfers target proteins to it. Binds to nascent polypeptide chain and promotes folding in an environment in which there are many competing pathways for nonnative proteins.</text>
</comment>
<keyword evidence="2" id="KW-0143">Chaperone</keyword>
<dbReference type="AlphaFoldDB" id="T1G5P8"/>
<feature type="region of interest" description="Disordered" evidence="4">
    <location>
        <begin position="119"/>
        <end position="154"/>
    </location>
</feature>
<dbReference type="InParanoid" id="T1G5P8"/>
<dbReference type="SUPFAM" id="SSF46579">
    <property type="entry name" value="Prefoldin"/>
    <property type="match status" value="1"/>
</dbReference>
<dbReference type="KEGG" id="hro:HELRODRAFT_84863"/>
<dbReference type="EnsemblMetazoa" id="HelroT84863">
    <property type="protein sequence ID" value="HelroP84863"/>
    <property type="gene ID" value="HelroG84863"/>
</dbReference>
<dbReference type="GO" id="GO:0044183">
    <property type="term" value="F:protein folding chaperone"/>
    <property type="evidence" value="ECO:0000318"/>
    <property type="project" value="GO_Central"/>
</dbReference>
<evidence type="ECO:0008006" key="8">
    <source>
        <dbReference type="Google" id="ProtNLM"/>
    </source>
</evidence>
<evidence type="ECO:0000256" key="2">
    <source>
        <dbReference type="ARBA" id="ARBA00023186"/>
    </source>
</evidence>
<organism evidence="6 7">
    <name type="scientific">Helobdella robusta</name>
    <name type="common">Californian leech</name>
    <dbReference type="NCBI Taxonomy" id="6412"/>
    <lineage>
        <taxon>Eukaryota</taxon>
        <taxon>Metazoa</taxon>
        <taxon>Spiralia</taxon>
        <taxon>Lophotrochozoa</taxon>
        <taxon>Annelida</taxon>
        <taxon>Clitellata</taxon>
        <taxon>Hirudinea</taxon>
        <taxon>Rhynchobdellida</taxon>
        <taxon>Glossiphoniidae</taxon>
        <taxon>Helobdella</taxon>
    </lineage>
</organism>
<dbReference type="CTD" id="20216395"/>
<protein>
    <recommendedName>
        <fullName evidence="8">Prefoldin subunit 2</fullName>
    </recommendedName>
</protein>
<dbReference type="GO" id="GO:0006457">
    <property type="term" value="P:protein folding"/>
    <property type="evidence" value="ECO:0000318"/>
    <property type="project" value="GO_Central"/>
</dbReference>
<reference evidence="6" key="3">
    <citation type="submission" date="2015-06" db="UniProtKB">
        <authorList>
            <consortium name="EnsemblMetazoa"/>
        </authorList>
    </citation>
    <scope>IDENTIFICATION</scope>
</reference>
<dbReference type="STRING" id="6412.T1G5P8"/>
<feature type="region of interest" description="Disordered" evidence="4">
    <location>
        <begin position="1"/>
        <end position="20"/>
    </location>
</feature>
<dbReference type="HOGENOM" id="CLU_113004_0_0_1"/>
<sequence>MAECGDSKNQKTKADSKSLSQEQIVAGFQELRNQQRMTINKIAEVDLDKKEHELVIDALKKVDPSRKCFRMIGGVLVERTVQEILPVVIYNCEQMSKISETLRKQLEAKGKELQEYREKHNIKIRGESDKPFEEEDKSTKNLTPSILVAGEHSS</sequence>
<accession>T1G5P8</accession>
<dbReference type="InterPro" id="IPR002777">
    <property type="entry name" value="PFD_beta-like"/>
</dbReference>
<dbReference type="OMA" id="CFKMIGG"/>
<dbReference type="OrthoDB" id="29646at2759"/>
<dbReference type="Gene3D" id="1.10.287.370">
    <property type="match status" value="1"/>
</dbReference>
<reference evidence="5 7" key="2">
    <citation type="journal article" date="2013" name="Nature">
        <title>Insights into bilaterian evolution from three spiralian genomes.</title>
        <authorList>
            <person name="Simakov O."/>
            <person name="Marletaz F."/>
            <person name="Cho S.J."/>
            <person name="Edsinger-Gonzales E."/>
            <person name="Havlak P."/>
            <person name="Hellsten U."/>
            <person name="Kuo D.H."/>
            <person name="Larsson T."/>
            <person name="Lv J."/>
            <person name="Arendt D."/>
            <person name="Savage R."/>
            <person name="Osoegawa K."/>
            <person name="de Jong P."/>
            <person name="Grimwood J."/>
            <person name="Chapman J.A."/>
            <person name="Shapiro H."/>
            <person name="Aerts A."/>
            <person name="Otillar R.P."/>
            <person name="Terry A.Y."/>
            <person name="Boore J.L."/>
            <person name="Grigoriev I.V."/>
            <person name="Lindberg D.R."/>
            <person name="Seaver E.C."/>
            <person name="Weisblat D.A."/>
            <person name="Putnam N.H."/>
            <person name="Rokhsar D.S."/>
        </authorList>
    </citation>
    <scope>NUCLEOTIDE SEQUENCE</scope>
</reference>
<feature type="compositionally biased region" description="Basic and acidic residues" evidence="4">
    <location>
        <begin position="119"/>
        <end position="131"/>
    </location>
</feature>
<evidence type="ECO:0000313" key="6">
    <source>
        <dbReference type="EnsemblMetazoa" id="HelroP84863"/>
    </source>
</evidence>
<dbReference type="EMBL" id="KB097222">
    <property type="protein sequence ID" value="ESN98079.1"/>
    <property type="molecule type" value="Genomic_DNA"/>
</dbReference>
<evidence type="ECO:0000313" key="7">
    <source>
        <dbReference type="Proteomes" id="UP000015101"/>
    </source>
</evidence>
<dbReference type="EMBL" id="AMQM01006014">
    <property type="status" value="NOT_ANNOTATED_CDS"/>
    <property type="molecule type" value="Genomic_DNA"/>
</dbReference>
<reference evidence="7" key="1">
    <citation type="submission" date="2012-12" db="EMBL/GenBank/DDBJ databases">
        <authorList>
            <person name="Hellsten U."/>
            <person name="Grimwood J."/>
            <person name="Chapman J.A."/>
            <person name="Shapiro H."/>
            <person name="Aerts A."/>
            <person name="Otillar R.P."/>
            <person name="Terry A.Y."/>
            <person name="Boore J.L."/>
            <person name="Simakov O."/>
            <person name="Marletaz F."/>
            <person name="Cho S.-J."/>
            <person name="Edsinger-Gonzales E."/>
            <person name="Havlak P."/>
            <person name="Kuo D.-H."/>
            <person name="Larsson T."/>
            <person name="Lv J."/>
            <person name="Arendt D."/>
            <person name="Savage R."/>
            <person name="Osoegawa K."/>
            <person name="de Jong P."/>
            <person name="Lindberg D.R."/>
            <person name="Seaver E.C."/>
            <person name="Weisblat D.A."/>
            <person name="Putnam N.H."/>
            <person name="Grigoriev I.V."/>
            <person name="Rokhsar D.S."/>
        </authorList>
    </citation>
    <scope>NUCLEOTIDE SEQUENCE</scope>
</reference>
<dbReference type="GO" id="GO:0005737">
    <property type="term" value="C:cytoplasm"/>
    <property type="evidence" value="ECO:0000318"/>
    <property type="project" value="GO_Central"/>
</dbReference>
<proteinExistence type="inferred from homology"/>
<gene>
    <name evidence="6" type="primary">20216395</name>
    <name evidence="5" type="ORF">HELRODRAFT_84863</name>
</gene>
<dbReference type="Pfam" id="PF01920">
    <property type="entry name" value="Prefoldin_2"/>
    <property type="match status" value="1"/>
</dbReference>
<evidence type="ECO:0000256" key="1">
    <source>
        <dbReference type="ARBA" id="ARBA00008045"/>
    </source>
</evidence>
<dbReference type="eggNOG" id="KOG4098">
    <property type="taxonomic scope" value="Eukaryota"/>
</dbReference>
<dbReference type="InterPro" id="IPR027235">
    <property type="entry name" value="PFD2"/>
</dbReference>
<dbReference type="FunCoup" id="T1G5P8">
    <property type="interactions" value="1264"/>
</dbReference>
<dbReference type="RefSeq" id="XP_009023715.1">
    <property type="nucleotide sequence ID" value="XM_009025467.1"/>
</dbReference>
<dbReference type="InterPro" id="IPR009053">
    <property type="entry name" value="Prefoldin"/>
</dbReference>
<evidence type="ECO:0000256" key="4">
    <source>
        <dbReference type="SAM" id="MobiDB-lite"/>
    </source>
</evidence>
<dbReference type="GO" id="GO:0051082">
    <property type="term" value="F:unfolded protein binding"/>
    <property type="evidence" value="ECO:0007669"/>
    <property type="project" value="InterPro"/>
</dbReference>
<evidence type="ECO:0000313" key="5">
    <source>
        <dbReference type="EMBL" id="ESN98079.1"/>
    </source>
</evidence>
<evidence type="ECO:0000256" key="3">
    <source>
        <dbReference type="ARBA" id="ARBA00024667"/>
    </source>
</evidence>
<keyword evidence="7" id="KW-1185">Reference proteome</keyword>
<dbReference type="FunFam" id="1.10.287.370:FF:000002">
    <property type="entry name" value="Prefoldin subunit 2"/>
    <property type="match status" value="1"/>
</dbReference>